<accession>A0ABU8AYI4</accession>
<name>A0ABU8AYI4_9ACTN</name>
<dbReference type="RefSeq" id="WP_334661385.1">
    <property type="nucleotide sequence ID" value="NZ_JARULZ010000002.1"/>
</dbReference>
<gene>
    <name evidence="1" type="ORF">QBA35_36825</name>
</gene>
<evidence type="ECO:0000313" key="2">
    <source>
        <dbReference type="Proteomes" id="UP001310290"/>
    </source>
</evidence>
<evidence type="ECO:0000313" key="1">
    <source>
        <dbReference type="EMBL" id="MEH0638755.1"/>
    </source>
</evidence>
<dbReference type="Proteomes" id="UP001310290">
    <property type="component" value="Unassembled WGS sequence"/>
</dbReference>
<protein>
    <submittedName>
        <fullName evidence="1">Uncharacterized protein</fullName>
    </submittedName>
</protein>
<reference evidence="1" key="1">
    <citation type="submission" date="2023-04" db="EMBL/GenBank/DDBJ databases">
        <title>Genomic diversity of scab-causing Streptomyces spp. in the province of Quebec, Canada.</title>
        <authorList>
            <person name="Biessy A."/>
            <person name="Cadieux M."/>
            <person name="Ciotola M."/>
            <person name="Filion M."/>
        </authorList>
    </citation>
    <scope>NUCLEOTIDE SEQUENCE</scope>
    <source>
        <strain evidence="1">B21-115</strain>
    </source>
</reference>
<organism evidence="1 2">
    <name type="scientific">Streptomyces bottropensis</name>
    <dbReference type="NCBI Taxonomy" id="42235"/>
    <lineage>
        <taxon>Bacteria</taxon>
        <taxon>Bacillati</taxon>
        <taxon>Actinomycetota</taxon>
        <taxon>Actinomycetes</taxon>
        <taxon>Kitasatosporales</taxon>
        <taxon>Streptomycetaceae</taxon>
        <taxon>Streptomyces</taxon>
    </lineage>
</organism>
<dbReference type="EMBL" id="JARULZ010000002">
    <property type="protein sequence ID" value="MEH0638755.1"/>
    <property type="molecule type" value="Genomic_DNA"/>
</dbReference>
<keyword evidence="2" id="KW-1185">Reference proteome</keyword>
<proteinExistence type="predicted"/>
<sequence length="46" mass="5168">MYAADATGWVLTGRWTIACRPFLELHRPRPTHVDAHLTATGKPVRP</sequence>
<comment type="caution">
    <text evidence="1">The sequence shown here is derived from an EMBL/GenBank/DDBJ whole genome shotgun (WGS) entry which is preliminary data.</text>
</comment>